<proteinExistence type="predicted"/>
<dbReference type="InterPro" id="IPR024077">
    <property type="entry name" value="Neurolysin/TOP_dom2"/>
</dbReference>
<name>A0A382W1L6_9ZZZZ</name>
<dbReference type="GO" id="GO:0006508">
    <property type="term" value="P:proteolysis"/>
    <property type="evidence" value="ECO:0007669"/>
    <property type="project" value="InterPro"/>
</dbReference>
<dbReference type="PANTHER" id="PTHR43660">
    <property type="entry name" value="DIPEPTIDYL CARBOXYPEPTIDASE"/>
    <property type="match status" value="1"/>
</dbReference>
<evidence type="ECO:0000259" key="1">
    <source>
        <dbReference type="Pfam" id="PF19310"/>
    </source>
</evidence>
<dbReference type="Gene3D" id="1.10.1370.40">
    <property type="match status" value="1"/>
</dbReference>
<gene>
    <name evidence="2" type="ORF">METZ01_LOCUS405521</name>
</gene>
<dbReference type="Pfam" id="PF19310">
    <property type="entry name" value="TOP_N"/>
    <property type="match status" value="1"/>
</dbReference>
<organism evidence="2">
    <name type="scientific">marine metagenome</name>
    <dbReference type="NCBI Taxonomy" id="408172"/>
    <lineage>
        <taxon>unclassified sequences</taxon>
        <taxon>metagenomes</taxon>
        <taxon>ecological metagenomes</taxon>
    </lineage>
</organism>
<accession>A0A382W1L6</accession>
<evidence type="ECO:0000313" key="2">
    <source>
        <dbReference type="EMBL" id="SVD52667.1"/>
    </source>
</evidence>
<protein>
    <recommendedName>
        <fullName evidence="1">Oligopeptidase A N-terminal domain-containing protein</fullName>
    </recommendedName>
</protein>
<dbReference type="PANTHER" id="PTHR43660:SF1">
    <property type="entry name" value="DIPEPTIDYL CARBOXYPEPTIDASE"/>
    <property type="match status" value="1"/>
</dbReference>
<dbReference type="AlphaFoldDB" id="A0A382W1L6"/>
<dbReference type="InterPro" id="IPR045090">
    <property type="entry name" value="Pept_M3A_M3B"/>
</dbReference>
<dbReference type="EMBL" id="UINC01156316">
    <property type="protein sequence ID" value="SVD52667.1"/>
    <property type="molecule type" value="Genomic_DNA"/>
</dbReference>
<dbReference type="SUPFAM" id="SSF55486">
    <property type="entry name" value="Metalloproteases ('zincins'), catalytic domain"/>
    <property type="match status" value="1"/>
</dbReference>
<feature type="non-terminal residue" evidence="2">
    <location>
        <position position="214"/>
    </location>
</feature>
<reference evidence="2" key="1">
    <citation type="submission" date="2018-05" db="EMBL/GenBank/DDBJ databases">
        <authorList>
            <person name="Lanie J.A."/>
            <person name="Ng W.-L."/>
            <person name="Kazmierczak K.M."/>
            <person name="Andrzejewski T.M."/>
            <person name="Davidsen T.M."/>
            <person name="Wayne K.J."/>
            <person name="Tettelin H."/>
            <person name="Glass J.I."/>
            <person name="Rusch D."/>
            <person name="Podicherti R."/>
            <person name="Tsui H.-C.T."/>
            <person name="Winkler M.E."/>
        </authorList>
    </citation>
    <scope>NUCLEOTIDE SEQUENCE</scope>
</reference>
<dbReference type="GO" id="GO:0004222">
    <property type="term" value="F:metalloendopeptidase activity"/>
    <property type="evidence" value="ECO:0007669"/>
    <property type="project" value="InterPro"/>
</dbReference>
<dbReference type="Gene3D" id="1.10.1370.10">
    <property type="entry name" value="Neurolysin, domain 3"/>
    <property type="match status" value="1"/>
</dbReference>
<sequence length="214" mass="24410">MKNPLIIEHELPVFSALKPEHVTPAIEQIIAENQAAIKVLKKSRSRNFRNLVNQLDQLDDRLSQAWSPVSHMNSVVNNDSLRQAYNHCLSLLSEYSTALGQDQQLFSIYQALDQSEEFDLLNLAERKAVKNALRDFRLSGVDLKGGLKEQFADIKKKLSEITSRYSEHVMDATDSWRKVLEQVDELRGMPENAIALTKQSAERENEQGYLLTLD</sequence>
<feature type="domain" description="Oligopeptidase A N-terminal" evidence="1">
    <location>
        <begin position="26"/>
        <end position="145"/>
    </location>
</feature>
<dbReference type="InterPro" id="IPR045666">
    <property type="entry name" value="OpdA_N"/>
</dbReference>